<evidence type="ECO:0000313" key="2">
    <source>
        <dbReference type="EMBL" id="KAG5576553.1"/>
    </source>
</evidence>
<sequence length="104" mass="11682">MEQCRLLTVLTGPCWLSGLLPSGVGLIIRSYWILSLRLDSLPRRRKMEGEQKWLVPAGSGATASPSEKKREKRGGGTSRRWSCRQLTEKIREGLSGARERGEEE</sequence>
<gene>
    <name evidence="2" type="ORF">H5410_056687</name>
</gene>
<dbReference type="Proteomes" id="UP000824120">
    <property type="component" value="Chromosome 11"/>
</dbReference>
<dbReference type="AlphaFoldDB" id="A0A9J5WKX5"/>
<evidence type="ECO:0000313" key="3">
    <source>
        <dbReference type="Proteomes" id="UP000824120"/>
    </source>
</evidence>
<reference evidence="2 3" key="1">
    <citation type="submission" date="2020-09" db="EMBL/GenBank/DDBJ databases">
        <title>De no assembly of potato wild relative species, Solanum commersonii.</title>
        <authorList>
            <person name="Cho K."/>
        </authorList>
    </citation>
    <scope>NUCLEOTIDE SEQUENCE [LARGE SCALE GENOMIC DNA]</scope>
    <source>
        <strain evidence="2">LZ3.2</strain>
        <tissue evidence="2">Leaf</tissue>
    </source>
</reference>
<accession>A0A9J5WKX5</accession>
<feature type="compositionally biased region" description="Basic and acidic residues" evidence="1">
    <location>
        <begin position="86"/>
        <end position="104"/>
    </location>
</feature>
<comment type="caution">
    <text evidence="2">The sequence shown here is derived from an EMBL/GenBank/DDBJ whole genome shotgun (WGS) entry which is preliminary data.</text>
</comment>
<proteinExistence type="predicted"/>
<keyword evidence="3" id="KW-1185">Reference proteome</keyword>
<dbReference type="EMBL" id="JACXVP010000011">
    <property type="protein sequence ID" value="KAG5576553.1"/>
    <property type="molecule type" value="Genomic_DNA"/>
</dbReference>
<name>A0A9J5WKX5_SOLCO</name>
<organism evidence="2 3">
    <name type="scientific">Solanum commersonii</name>
    <name type="common">Commerson's wild potato</name>
    <name type="synonym">Commerson's nightshade</name>
    <dbReference type="NCBI Taxonomy" id="4109"/>
    <lineage>
        <taxon>Eukaryota</taxon>
        <taxon>Viridiplantae</taxon>
        <taxon>Streptophyta</taxon>
        <taxon>Embryophyta</taxon>
        <taxon>Tracheophyta</taxon>
        <taxon>Spermatophyta</taxon>
        <taxon>Magnoliopsida</taxon>
        <taxon>eudicotyledons</taxon>
        <taxon>Gunneridae</taxon>
        <taxon>Pentapetalae</taxon>
        <taxon>asterids</taxon>
        <taxon>lamiids</taxon>
        <taxon>Solanales</taxon>
        <taxon>Solanaceae</taxon>
        <taxon>Solanoideae</taxon>
        <taxon>Solaneae</taxon>
        <taxon>Solanum</taxon>
    </lineage>
</organism>
<evidence type="ECO:0000256" key="1">
    <source>
        <dbReference type="SAM" id="MobiDB-lite"/>
    </source>
</evidence>
<feature type="region of interest" description="Disordered" evidence="1">
    <location>
        <begin position="49"/>
        <end position="104"/>
    </location>
</feature>
<protein>
    <submittedName>
        <fullName evidence="2">Uncharacterized protein</fullName>
    </submittedName>
</protein>